<gene>
    <name evidence="5" type="ORF">CROQUDRAFT_55413</name>
</gene>
<evidence type="ECO:0000256" key="4">
    <source>
        <dbReference type="ARBA" id="ARBA00022840"/>
    </source>
</evidence>
<dbReference type="EMBL" id="MU168020">
    <property type="protein sequence ID" value="KAG0138983.1"/>
    <property type="molecule type" value="Genomic_DNA"/>
</dbReference>
<evidence type="ECO:0000256" key="2">
    <source>
        <dbReference type="ARBA" id="ARBA00009726"/>
    </source>
</evidence>
<sequence>ETDARLQQTIRSEFQDKTLLCIAHRLRTVINYDRIIVLDHGTIAEFDTPLNLFDRPDGIFKGMCDSSSITREDIIKAQ</sequence>
<feature type="non-terminal residue" evidence="5">
    <location>
        <position position="1"/>
    </location>
</feature>
<comment type="subcellular location">
    <subcellularLocation>
        <location evidence="1">Membrane</location>
        <topology evidence="1">Multi-pass membrane protein</topology>
    </subcellularLocation>
</comment>
<dbReference type="InterPro" id="IPR050173">
    <property type="entry name" value="ABC_transporter_C-like"/>
</dbReference>
<dbReference type="PANTHER" id="PTHR24223:SF456">
    <property type="entry name" value="MULTIDRUG RESISTANCE-ASSOCIATED PROTEIN LETHAL(2)03659"/>
    <property type="match status" value="1"/>
</dbReference>
<keyword evidence="3" id="KW-0547">Nucleotide-binding</keyword>
<dbReference type="PANTHER" id="PTHR24223">
    <property type="entry name" value="ATP-BINDING CASSETTE SUB-FAMILY C"/>
    <property type="match status" value="1"/>
</dbReference>
<keyword evidence="6" id="KW-1185">Reference proteome</keyword>
<dbReference type="Proteomes" id="UP000886653">
    <property type="component" value="Unassembled WGS sequence"/>
</dbReference>
<dbReference type="GO" id="GO:0005524">
    <property type="term" value="F:ATP binding"/>
    <property type="evidence" value="ECO:0007669"/>
    <property type="project" value="UniProtKB-KW"/>
</dbReference>
<protein>
    <recommendedName>
        <fullName evidence="7">P-loop containing nucleoside triphosphate hydrolase protein</fullName>
    </recommendedName>
</protein>
<comment type="similarity">
    <text evidence="2">Belongs to the ABC transporter superfamily. ABCC family. Conjugate transporter (TC 3.A.1.208) subfamily.</text>
</comment>
<dbReference type="GO" id="GO:0042626">
    <property type="term" value="F:ATPase-coupled transmembrane transporter activity"/>
    <property type="evidence" value="ECO:0007669"/>
    <property type="project" value="TreeGrafter"/>
</dbReference>
<dbReference type="GO" id="GO:0016020">
    <property type="term" value="C:membrane"/>
    <property type="evidence" value="ECO:0007669"/>
    <property type="project" value="UniProtKB-SubCell"/>
</dbReference>
<evidence type="ECO:0000256" key="3">
    <source>
        <dbReference type="ARBA" id="ARBA00022741"/>
    </source>
</evidence>
<dbReference type="SUPFAM" id="SSF52540">
    <property type="entry name" value="P-loop containing nucleoside triphosphate hydrolases"/>
    <property type="match status" value="1"/>
</dbReference>
<evidence type="ECO:0008006" key="7">
    <source>
        <dbReference type="Google" id="ProtNLM"/>
    </source>
</evidence>
<reference evidence="5" key="1">
    <citation type="submission" date="2013-11" db="EMBL/GenBank/DDBJ databases">
        <title>Genome sequence of the fusiform rust pathogen reveals effectors for host alternation and coevolution with pine.</title>
        <authorList>
            <consortium name="DOE Joint Genome Institute"/>
            <person name="Smith K."/>
            <person name="Pendleton A."/>
            <person name="Kubisiak T."/>
            <person name="Anderson C."/>
            <person name="Salamov A."/>
            <person name="Aerts A."/>
            <person name="Riley R."/>
            <person name="Clum A."/>
            <person name="Lindquist E."/>
            <person name="Ence D."/>
            <person name="Campbell M."/>
            <person name="Kronenberg Z."/>
            <person name="Feau N."/>
            <person name="Dhillon B."/>
            <person name="Hamelin R."/>
            <person name="Burleigh J."/>
            <person name="Smith J."/>
            <person name="Yandell M."/>
            <person name="Nelson C."/>
            <person name="Grigoriev I."/>
            <person name="Davis J."/>
        </authorList>
    </citation>
    <scope>NUCLEOTIDE SEQUENCE</scope>
    <source>
        <strain evidence="5">G11</strain>
    </source>
</reference>
<dbReference type="OrthoDB" id="6500128at2759"/>
<name>A0A9P6T628_9BASI</name>
<dbReference type="Gene3D" id="3.40.50.300">
    <property type="entry name" value="P-loop containing nucleotide triphosphate hydrolases"/>
    <property type="match status" value="1"/>
</dbReference>
<organism evidence="5 6">
    <name type="scientific">Cronartium quercuum f. sp. fusiforme G11</name>
    <dbReference type="NCBI Taxonomy" id="708437"/>
    <lineage>
        <taxon>Eukaryota</taxon>
        <taxon>Fungi</taxon>
        <taxon>Dikarya</taxon>
        <taxon>Basidiomycota</taxon>
        <taxon>Pucciniomycotina</taxon>
        <taxon>Pucciniomycetes</taxon>
        <taxon>Pucciniales</taxon>
        <taxon>Coleosporiaceae</taxon>
        <taxon>Cronartium</taxon>
    </lineage>
</organism>
<comment type="caution">
    <text evidence="5">The sequence shown here is derived from an EMBL/GenBank/DDBJ whole genome shotgun (WGS) entry which is preliminary data.</text>
</comment>
<evidence type="ECO:0000313" key="6">
    <source>
        <dbReference type="Proteomes" id="UP000886653"/>
    </source>
</evidence>
<evidence type="ECO:0000313" key="5">
    <source>
        <dbReference type="EMBL" id="KAG0138983.1"/>
    </source>
</evidence>
<proteinExistence type="inferred from homology"/>
<keyword evidence="4" id="KW-0067">ATP-binding</keyword>
<dbReference type="InterPro" id="IPR027417">
    <property type="entry name" value="P-loop_NTPase"/>
</dbReference>
<accession>A0A9P6T628</accession>
<dbReference type="AlphaFoldDB" id="A0A9P6T628"/>
<evidence type="ECO:0000256" key="1">
    <source>
        <dbReference type="ARBA" id="ARBA00004141"/>
    </source>
</evidence>